<dbReference type="Pfam" id="PF14924">
    <property type="entry name" value="MAP10_N"/>
    <property type="match status" value="1"/>
</dbReference>
<evidence type="ECO:0000313" key="3">
    <source>
        <dbReference type="Proteomes" id="UP001519460"/>
    </source>
</evidence>
<accession>A0ABD0M0G9</accession>
<proteinExistence type="predicted"/>
<feature type="non-terminal residue" evidence="2">
    <location>
        <position position="552"/>
    </location>
</feature>
<comment type="caution">
    <text evidence="2">The sequence shown here is derived from an EMBL/GenBank/DDBJ whole genome shotgun (WGS) entry which is preliminary data.</text>
</comment>
<name>A0ABD0M0G9_9CAEN</name>
<evidence type="ECO:0000256" key="1">
    <source>
        <dbReference type="SAM" id="MobiDB-lite"/>
    </source>
</evidence>
<feature type="compositionally biased region" description="Acidic residues" evidence="1">
    <location>
        <begin position="370"/>
        <end position="383"/>
    </location>
</feature>
<dbReference type="EMBL" id="JACVVK020000010">
    <property type="protein sequence ID" value="KAK7505415.1"/>
    <property type="molecule type" value="Genomic_DNA"/>
</dbReference>
<dbReference type="PANTHER" id="PTHR21831">
    <property type="entry name" value="MICROTUBULE-ASSOCIATED PROTEIN 10"/>
    <property type="match status" value="1"/>
</dbReference>
<evidence type="ECO:0000313" key="2">
    <source>
        <dbReference type="EMBL" id="KAK7505415.1"/>
    </source>
</evidence>
<protein>
    <submittedName>
        <fullName evidence="2">Uncharacterized protein</fullName>
    </submittedName>
</protein>
<sequence length="552" mass="61314">MPGIEESLFSLELVVEKLYIPHVGCRFPAVAFRLLDFPTIVINHVEADLGKAIRRKISFDPDYEIPQQFSELKDKHGNFMVKKGKSCLFKMVAETLKNHLSNTPLYVMVLDMFPETPKLVGNSTVPLNVLIDAICADLVRLGPTVPSVHGDKGLFKIYNLMGKEIGYYVLGFRLLCLGPSLIPHLPEAALVQRQSKKQSQQQKRENKQMVEMVQMSVGEDREDEEEDEDLKELRNTASMTDVIKHDVFMQTMEMDDKAVHVEMQAPTATPSSVPSPAPVTAAVVRQIHTAATQTDKKGIKTAFNAKKKVLEDLAALEDADDVDEVMVTNIVCPPPLFYNSEAKPVIEVEDDSYSLDTDMSVSDELTVDSITDEEADETGDAEDVPMSARSDLASSRSRSIEVRLPSAQANHDDMSEATISDSEDDDDALPLPDESFNNRQKGRPIGFPSYLKQSASLPESIDGRPNQSLNTLGLDENSPLESTRNYHADVGDSRNMQSTDDYDTKQFQSTSEPELQGLVSDEENEKLAAAAERKKQEGIDMRFPVVNPMLSE</sequence>
<feature type="compositionally biased region" description="Basic and acidic residues" evidence="1">
    <location>
        <begin position="531"/>
        <end position="540"/>
    </location>
</feature>
<dbReference type="PANTHER" id="PTHR21831:SF2">
    <property type="entry name" value="MICROTUBULE-ASSOCIATED PROTEIN 10"/>
    <property type="match status" value="1"/>
</dbReference>
<feature type="compositionally biased region" description="Polar residues" evidence="1">
    <location>
        <begin position="494"/>
        <end position="513"/>
    </location>
</feature>
<dbReference type="AlphaFoldDB" id="A0ABD0M0G9"/>
<dbReference type="InterPro" id="IPR039302">
    <property type="entry name" value="MAP10"/>
</dbReference>
<feature type="compositionally biased region" description="Low complexity" evidence="1">
    <location>
        <begin position="387"/>
        <end position="397"/>
    </location>
</feature>
<organism evidence="2 3">
    <name type="scientific">Batillaria attramentaria</name>
    <dbReference type="NCBI Taxonomy" id="370345"/>
    <lineage>
        <taxon>Eukaryota</taxon>
        <taxon>Metazoa</taxon>
        <taxon>Spiralia</taxon>
        <taxon>Lophotrochozoa</taxon>
        <taxon>Mollusca</taxon>
        <taxon>Gastropoda</taxon>
        <taxon>Caenogastropoda</taxon>
        <taxon>Sorbeoconcha</taxon>
        <taxon>Cerithioidea</taxon>
        <taxon>Batillariidae</taxon>
        <taxon>Batillaria</taxon>
    </lineage>
</organism>
<reference evidence="2 3" key="1">
    <citation type="journal article" date="2023" name="Sci. Data">
        <title>Genome assembly of the Korean intertidal mud-creeper Batillaria attramentaria.</title>
        <authorList>
            <person name="Patra A.K."/>
            <person name="Ho P.T."/>
            <person name="Jun S."/>
            <person name="Lee S.J."/>
            <person name="Kim Y."/>
            <person name="Won Y.J."/>
        </authorList>
    </citation>
    <scope>NUCLEOTIDE SEQUENCE [LARGE SCALE GENOMIC DNA]</scope>
    <source>
        <strain evidence="2">Wonlab-2016</strain>
    </source>
</reference>
<keyword evidence="3" id="KW-1185">Reference proteome</keyword>
<dbReference type="Proteomes" id="UP001519460">
    <property type="component" value="Unassembled WGS sequence"/>
</dbReference>
<gene>
    <name evidence="2" type="ORF">BaRGS_00003160</name>
</gene>
<feature type="region of interest" description="Disordered" evidence="1">
    <location>
        <begin position="354"/>
        <end position="552"/>
    </location>
</feature>